<feature type="domain" description="Peptidase M48" evidence="13">
    <location>
        <begin position="104"/>
        <end position="333"/>
    </location>
</feature>
<evidence type="ECO:0000313" key="16">
    <source>
        <dbReference type="Proteomes" id="UP001229955"/>
    </source>
</evidence>
<dbReference type="InterPro" id="IPR001915">
    <property type="entry name" value="Peptidase_M48"/>
</dbReference>
<dbReference type="GO" id="GO:0006508">
    <property type="term" value="P:proteolysis"/>
    <property type="evidence" value="ECO:0007669"/>
    <property type="project" value="UniProtKB-KW"/>
</dbReference>
<name>A0AA49JZT7_9BACT</name>
<evidence type="ECO:0000256" key="2">
    <source>
        <dbReference type="ARBA" id="ARBA00009779"/>
    </source>
</evidence>
<reference evidence="15" key="1">
    <citation type="submission" date="2023-07" db="EMBL/GenBank/DDBJ databases">
        <authorList>
            <person name="Haufschild T."/>
            <person name="Kallscheuer N."/>
            <person name="Hammer J."/>
            <person name="Kohn T."/>
            <person name="Kabuu M."/>
            <person name="Jogler M."/>
            <person name="Wohfarth N."/>
            <person name="Heuer A."/>
            <person name="Rohde M."/>
            <person name="van Teeseling M.C.F."/>
            <person name="Jogler C."/>
        </authorList>
    </citation>
    <scope>NUCLEOTIDE SEQUENCE</scope>
    <source>
        <strain evidence="14">Strain 138</strain>
        <strain evidence="15">Strain 318</strain>
    </source>
</reference>
<dbReference type="GO" id="GO:0005886">
    <property type="term" value="C:plasma membrane"/>
    <property type="evidence" value="ECO:0007669"/>
    <property type="project" value="UniProtKB-SubCell"/>
</dbReference>
<keyword evidence="3 12" id="KW-1003">Cell membrane</keyword>
<evidence type="ECO:0000256" key="1">
    <source>
        <dbReference type="ARBA" id="ARBA00004651"/>
    </source>
</evidence>
<keyword evidence="16" id="KW-1185">Reference proteome</keyword>
<keyword evidence="5 12" id="KW-0812">Transmembrane</keyword>
<organism evidence="15 16">
    <name type="scientific">Pseudogemmatithrix spongiicola</name>
    <dbReference type="NCBI Taxonomy" id="3062599"/>
    <lineage>
        <taxon>Bacteria</taxon>
        <taxon>Pseudomonadati</taxon>
        <taxon>Gemmatimonadota</taxon>
        <taxon>Gemmatimonadia</taxon>
        <taxon>Gemmatimonadales</taxon>
        <taxon>Gemmatimonadaceae</taxon>
        <taxon>Pseudogemmatithrix</taxon>
    </lineage>
</organism>
<dbReference type="PANTHER" id="PTHR43221">
    <property type="entry name" value="PROTEASE HTPX"/>
    <property type="match status" value="1"/>
</dbReference>
<dbReference type="InterPro" id="IPR050083">
    <property type="entry name" value="HtpX_protease"/>
</dbReference>
<evidence type="ECO:0000259" key="13">
    <source>
        <dbReference type="Pfam" id="PF01435"/>
    </source>
</evidence>
<evidence type="ECO:0000256" key="12">
    <source>
        <dbReference type="HAMAP-Rule" id="MF_00188"/>
    </source>
</evidence>
<dbReference type="GO" id="GO:0008270">
    <property type="term" value="F:zinc ion binding"/>
    <property type="evidence" value="ECO:0007669"/>
    <property type="project" value="UniProtKB-UniRule"/>
</dbReference>
<sequence length="345" mass="37498">MAEPTTLNLFEQQAANRRKSRWLVAGFLLFFLWLGLGGDLALFLYAQDFTDEAGRTVYQHRFPWIGTVLGVLALGLTLDVLRNGGKRVVKQVGAQPLVHPTSDQERQLMNVVEEMSVASGLPMPSVYIVPDPDPNAFVSGTKPGEAHLAVTSGLLELLNRDELQAVVAHEMGHVKNEDTKLMTLIAGLGGAILLIRDMMLRTTFRSGRGGGGGSRREGKGGNPLALIVLVVWLLSWILAPIIVRLMAMAVSRSREYFADAMAAQFTRNPASLAEALAKIESHHAPTTTISTGVAHLCIVDPTGRRANRKEGWFADLFATHPPMAIRVARLKAMAFQGTGREKTAS</sequence>
<evidence type="ECO:0000256" key="10">
    <source>
        <dbReference type="ARBA" id="ARBA00023049"/>
    </source>
</evidence>
<dbReference type="PANTHER" id="PTHR43221:SF1">
    <property type="entry name" value="PROTEASE HTPX"/>
    <property type="match status" value="1"/>
</dbReference>
<evidence type="ECO:0000313" key="15">
    <source>
        <dbReference type="EMBL" id="WKW14873.1"/>
    </source>
</evidence>
<evidence type="ECO:0000256" key="5">
    <source>
        <dbReference type="ARBA" id="ARBA00022692"/>
    </source>
</evidence>
<dbReference type="KEGG" id="pspc:Strain318_001234"/>
<evidence type="ECO:0000256" key="6">
    <source>
        <dbReference type="ARBA" id="ARBA00022723"/>
    </source>
</evidence>
<keyword evidence="8 12" id="KW-0862">Zinc</keyword>
<dbReference type="GO" id="GO:0004222">
    <property type="term" value="F:metalloendopeptidase activity"/>
    <property type="evidence" value="ECO:0007669"/>
    <property type="project" value="UniProtKB-UniRule"/>
</dbReference>
<dbReference type="EC" id="3.4.24.-" evidence="12"/>
<evidence type="ECO:0000313" key="14">
    <source>
        <dbReference type="EMBL" id="WKW11963.1"/>
    </source>
</evidence>
<comment type="similarity">
    <text evidence="2 12">Belongs to the peptidase M48B family.</text>
</comment>
<comment type="cofactor">
    <cofactor evidence="12">
        <name>Zn(2+)</name>
        <dbReference type="ChEBI" id="CHEBI:29105"/>
    </cofactor>
    <text evidence="12">Binds 1 zinc ion per subunit.</text>
</comment>
<evidence type="ECO:0000256" key="8">
    <source>
        <dbReference type="ARBA" id="ARBA00022833"/>
    </source>
</evidence>
<evidence type="ECO:0000256" key="4">
    <source>
        <dbReference type="ARBA" id="ARBA00022670"/>
    </source>
</evidence>
<dbReference type="CDD" id="cd07340">
    <property type="entry name" value="M48B_Htpx_like"/>
    <property type="match status" value="1"/>
</dbReference>
<feature type="binding site" evidence="12">
    <location>
        <position position="255"/>
    </location>
    <ligand>
        <name>Zn(2+)</name>
        <dbReference type="ChEBI" id="CHEBI:29105"/>
        <note>catalytic</note>
    </ligand>
</feature>
<proteinExistence type="inferred from homology"/>
<dbReference type="Proteomes" id="UP001229955">
    <property type="component" value="Chromosome"/>
</dbReference>
<feature type="transmembrane region" description="Helical" evidence="12">
    <location>
        <begin position="181"/>
        <end position="204"/>
    </location>
</feature>
<feature type="active site" evidence="12">
    <location>
        <position position="170"/>
    </location>
</feature>
<dbReference type="AlphaFoldDB" id="A0AA49JZT7"/>
<evidence type="ECO:0000256" key="9">
    <source>
        <dbReference type="ARBA" id="ARBA00022989"/>
    </source>
</evidence>
<protein>
    <recommendedName>
        <fullName evidence="12">Protease HtpX homolog</fullName>
        <ecNumber evidence="12">3.4.24.-</ecNumber>
    </recommendedName>
</protein>
<evidence type="ECO:0000256" key="3">
    <source>
        <dbReference type="ARBA" id="ARBA00022475"/>
    </source>
</evidence>
<dbReference type="EMBL" id="CP130612">
    <property type="protein sequence ID" value="WKW11963.1"/>
    <property type="molecule type" value="Genomic_DNA"/>
</dbReference>
<keyword evidence="9 12" id="KW-1133">Transmembrane helix</keyword>
<keyword evidence="10 12" id="KW-0482">Metalloprotease</keyword>
<dbReference type="HAMAP" id="MF_00188">
    <property type="entry name" value="Pept_M48_protease_HtpX"/>
    <property type="match status" value="1"/>
</dbReference>
<evidence type="ECO:0000256" key="7">
    <source>
        <dbReference type="ARBA" id="ARBA00022801"/>
    </source>
</evidence>
<keyword evidence="11 12" id="KW-0472">Membrane</keyword>
<dbReference type="Gene3D" id="3.30.2010.10">
    <property type="entry name" value="Metalloproteases ('zincins'), catalytic domain"/>
    <property type="match status" value="1"/>
</dbReference>
<feature type="binding site" evidence="12">
    <location>
        <position position="173"/>
    </location>
    <ligand>
        <name>Zn(2+)</name>
        <dbReference type="ChEBI" id="CHEBI:29105"/>
        <note>catalytic</note>
    </ligand>
</feature>
<evidence type="ECO:0000256" key="11">
    <source>
        <dbReference type="ARBA" id="ARBA00023136"/>
    </source>
</evidence>
<keyword evidence="7 12" id="KW-0378">Hydrolase</keyword>
<keyword evidence="6 12" id="KW-0479">Metal-binding</keyword>
<accession>A0AA49JZT7</accession>
<comment type="subcellular location">
    <subcellularLocation>
        <location evidence="1 12">Cell membrane</location>
        <topology evidence="1 12">Multi-pass membrane protein</topology>
    </subcellularLocation>
</comment>
<accession>A0AA49JU55</accession>
<keyword evidence="4 12" id="KW-0645">Protease</keyword>
<dbReference type="RefSeq" id="WP_367887642.1">
    <property type="nucleotide sequence ID" value="NZ_CP130612.1"/>
</dbReference>
<feature type="transmembrane region" description="Helical" evidence="12">
    <location>
        <begin position="22"/>
        <end position="46"/>
    </location>
</feature>
<dbReference type="EMBL" id="CP130613">
    <property type="protein sequence ID" value="WKW14873.1"/>
    <property type="molecule type" value="Genomic_DNA"/>
</dbReference>
<feature type="transmembrane region" description="Helical" evidence="12">
    <location>
        <begin position="62"/>
        <end position="81"/>
    </location>
</feature>
<feature type="binding site" evidence="12">
    <location>
        <position position="169"/>
    </location>
    <ligand>
        <name>Zn(2+)</name>
        <dbReference type="ChEBI" id="CHEBI:29105"/>
        <note>catalytic</note>
    </ligand>
</feature>
<dbReference type="InterPro" id="IPR022919">
    <property type="entry name" value="Pept_M48_protease_HtpX"/>
</dbReference>
<gene>
    <name evidence="12" type="primary">htpX</name>
    <name evidence="14" type="ORF">Strain138_001234</name>
    <name evidence="15" type="ORF">Strain318_001234</name>
</gene>
<feature type="transmembrane region" description="Helical" evidence="12">
    <location>
        <begin position="224"/>
        <end position="247"/>
    </location>
</feature>
<dbReference type="Pfam" id="PF01435">
    <property type="entry name" value="Peptidase_M48"/>
    <property type="match status" value="1"/>
</dbReference>